<dbReference type="SMART" id="SM00894">
    <property type="entry name" value="Excalibur"/>
    <property type="match status" value="2"/>
</dbReference>
<gene>
    <name evidence="3" type="ORF">SAMN05421748_15917</name>
</gene>
<protein>
    <submittedName>
        <fullName evidence="3">Excalibur calcium-binding domain-containing protein</fullName>
    </submittedName>
</protein>
<proteinExistence type="predicted"/>
<feature type="compositionally biased region" description="Low complexity" evidence="1">
    <location>
        <begin position="24"/>
        <end position="70"/>
    </location>
</feature>
<feature type="compositionally biased region" description="Acidic residues" evidence="1">
    <location>
        <begin position="106"/>
        <end position="121"/>
    </location>
</feature>
<name>A0A285KSX0_9ACTN</name>
<evidence type="ECO:0000313" key="3">
    <source>
        <dbReference type="EMBL" id="SNY75762.1"/>
    </source>
</evidence>
<evidence type="ECO:0000259" key="2">
    <source>
        <dbReference type="SMART" id="SM00894"/>
    </source>
</evidence>
<keyword evidence="4" id="KW-1185">Reference proteome</keyword>
<dbReference type="Pfam" id="PF05901">
    <property type="entry name" value="Excalibur"/>
    <property type="match status" value="2"/>
</dbReference>
<reference evidence="3 4" key="1">
    <citation type="submission" date="2017-09" db="EMBL/GenBank/DDBJ databases">
        <authorList>
            <person name="Ehlers B."/>
            <person name="Leendertz F.H."/>
        </authorList>
    </citation>
    <scope>NUCLEOTIDE SEQUENCE [LARGE SCALE GENOMIC DNA]</scope>
    <source>
        <strain evidence="3 4">CGMCC 4.6857</strain>
    </source>
</reference>
<feature type="compositionally biased region" description="Basic and acidic residues" evidence="1">
    <location>
        <begin position="155"/>
        <end position="166"/>
    </location>
</feature>
<dbReference type="RefSeq" id="WP_218855225.1">
    <property type="nucleotide sequence ID" value="NZ_OBDY01000059.1"/>
</dbReference>
<dbReference type="InterPro" id="IPR008613">
    <property type="entry name" value="Excalibur_Ca-bd_domain"/>
</dbReference>
<sequence length="166" mass="17406">APDSNTTDPTEKEKNAAAQQVADVPSTPATTPATAAPAPVTTAPAAVKPTTTKPTPSRKPTTRPATTKAVYYATCADAPGPLSKGRPGYRKALDRDGDGVACERSGDDEEPPAEEPDDDNGDSGGTDPRYATCTKAKAAGYGPYYQGQDPEYDWYQDRDHDGVVCE</sequence>
<evidence type="ECO:0000256" key="1">
    <source>
        <dbReference type="SAM" id="MobiDB-lite"/>
    </source>
</evidence>
<feature type="region of interest" description="Disordered" evidence="1">
    <location>
        <begin position="1"/>
        <end position="166"/>
    </location>
</feature>
<dbReference type="EMBL" id="OBDY01000059">
    <property type="protein sequence ID" value="SNY75762.1"/>
    <property type="molecule type" value="Genomic_DNA"/>
</dbReference>
<organism evidence="3 4">
    <name type="scientific">Paractinoplanes atraurantiacus</name>
    <dbReference type="NCBI Taxonomy" id="1036182"/>
    <lineage>
        <taxon>Bacteria</taxon>
        <taxon>Bacillati</taxon>
        <taxon>Actinomycetota</taxon>
        <taxon>Actinomycetes</taxon>
        <taxon>Micromonosporales</taxon>
        <taxon>Micromonosporaceae</taxon>
        <taxon>Paractinoplanes</taxon>
    </lineage>
</organism>
<feature type="domain" description="Excalibur calcium-binding" evidence="2">
    <location>
        <begin position="129"/>
        <end position="166"/>
    </location>
</feature>
<dbReference type="Proteomes" id="UP000219612">
    <property type="component" value="Unassembled WGS sequence"/>
</dbReference>
<dbReference type="AlphaFoldDB" id="A0A285KSX0"/>
<feature type="domain" description="Excalibur calcium-binding" evidence="2">
    <location>
        <begin position="71"/>
        <end position="103"/>
    </location>
</feature>
<feature type="non-terminal residue" evidence="3">
    <location>
        <position position="1"/>
    </location>
</feature>
<evidence type="ECO:0000313" key="4">
    <source>
        <dbReference type="Proteomes" id="UP000219612"/>
    </source>
</evidence>
<accession>A0A285KSX0</accession>